<protein>
    <submittedName>
        <fullName evidence="2">Uncharacterized protein</fullName>
    </submittedName>
</protein>
<feature type="compositionally biased region" description="Low complexity" evidence="1">
    <location>
        <begin position="111"/>
        <end position="120"/>
    </location>
</feature>
<organism evidence="2 3">
    <name type="scientific">Hyaloscypha bicolor E</name>
    <dbReference type="NCBI Taxonomy" id="1095630"/>
    <lineage>
        <taxon>Eukaryota</taxon>
        <taxon>Fungi</taxon>
        <taxon>Dikarya</taxon>
        <taxon>Ascomycota</taxon>
        <taxon>Pezizomycotina</taxon>
        <taxon>Leotiomycetes</taxon>
        <taxon>Helotiales</taxon>
        <taxon>Hyaloscyphaceae</taxon>
        <taxon>Hyaloscypha</taxon>
        <taxon>Hyaloscypha bicolor</taxon>
    </lineage>
</organism>
<proteinExistence type="predicted"/>
<evidence type="ECO:0000256" key="1">
    <source>
        <dbReference type="SAM" id="MobiDB-lite"/>
    </source>
</evidence>
<name>A0A2J6TTB6_9HELO</name>
<dbReference type="RefSeq" id="XP_024743160.1">
    <property type="nucleotide sequence ID" value="XM_024886348.1"/>
</dbReference>
<feature type="compositionally biased region" description="Basic residues" evidence="1">
    <location>
        <begin position="81"/>
        <end position="91"/>
    </location>
</feature>
<dbReference type="EMBL" id="KZ613745">
    <property type="protein sequence ID" value="PMD66256.1"/>
    <property type="molecule type" value="Genomic_DNA"/>
</dbReference>
<evidence type="ECO:0000313" key="3">
    <source>
        <dbReference type="Proteomes" id="UP000235371"/>
    </source>
</evidence>
<feature type="compositionally biased region" description="Basic and acidic residues" evidence="1">
    <location>
        <begin position="70"/>
        <end position="80"/>
    </location>
</feature>
<feature type="region of interest" description="Disordered" evidence="1">
    <location>
        <begin position="69"/>
        <end position="134"/>
    </location>
</feature>
<dbReference type="AlphaFoldDB" id="A0A2J6TTB6"/>
<dbReference type="Proteomes" id="UP000235371">
    <property type="component" value="Unassembled WGS sequence"/>
</dbReference>
<accession>A0A2J6TTB6</accession>
<dbReference type="InParanoid" id="A0A2J6TTB6"/>
<feature type="compositionally biased region" description="Polar residues" evidence="1">
    <location>
        <begin position="96"/>
        <end position="108"/>
    </location>
</feature>
<reference evidence="2 3" key="1">
    <citation type="submission" date="2016-04" db="EMBL/GenBank/DDBJ databases">
        <title>A degradative enzymes factory behind the ericoid mycorrhizal symbiosis.</title>
        <authorList>
            <consortium name="DOE Joint Genome Institute"/>
            <person name="Martino E."/>
            <person name="Morin E."/>
            <person name="Grelet G."/>
            <person name="Kuo A."/>
            <person name="Kohler A."/>
            <person name="Daghino S."/>
            <person name="Barry K."/>
            <person name="Choi C."/>
            <person name="Cichocki N."/>
            <person name="Clum A."/>
            <person name="Copeland A."/>
            <person name="Hainaut M."/>
            <person name="Haridas S."/>
            <person name="Labutti K."/>
            <person name="Lindquist E."/>
            <person name="Lipzen A."/>
            <person name="Khouja H.-R."/>
            <person name="Murat C."/>
            <person name="Ohm R."/>
            <person name="Olson A."/>
            <person name="Spatafora J."/>
            <person name="Veneault-Fourrey C."/>
            <person name="Henrissat B."/>
            <person name="Grigoriev I."/>
            <person name="Martin F."/>
            <person name="Perotto S."/>
        </authorList>
    </citation>
    <scope>NUCLEOTIDE SEQUENCE [LARGE SCALE GENOMIC DNA]</scope>
    <source>
        <strain evidence="2 3">E</strain>
    </source>
</reference>
<gene>
    <name evidence="2" type="ORF">K444DRAFT_659437</name>
</gene>
<keyword evidence="3" id="KW-1185">Reference proteome</keyword>
<evidence type="ECO:0000313" key="2">
    <source>
        <dbReference type="EMBL" id="PMD66256.1"/>
    </source>
</evidence>
<sequence length="218" mass="24744">MARSDDLTYRRIQDAVLKGRVPPSADLGEYCRSGEIQSRHQRCWRHTRRTTSPCKPSTATVTLVTKSVTARREPAPEARRTSVRRRIRRRWPSADQDVQQNKSRSTKITFPKNAKATPTKGKAKAKANEVDAKSDTPATQTVQLTVTELGAYCEEAYRAGRHTLLLANNLLVDLRQLMNIIEDMKAPTSRWSEQGRDTVIQRINAARYPNHLMNAEAY</sequence>
<dbReference type="GeneID" id="36594425"/>